<evidence type="ECO:0000256" key="5">
    <source>
        <dbReference type="ARBA" id="ARBA00022737"/>
    </source>
</evidence>
<dbReference type="GO" id="GO:0055013">
    <property type="term" value="P:cardiac muscle cell development"/>
    <property type="evidence" value="ECO:0007669"/>
    <property type="project" value="TreeGrafter"/>
</dbReference>
<dbReference type="InterPro" id="IPR007110">
    <property type="entry name" value="Ig-like_dom"/>
</dbReference>
<feature type="region of interest" description="Disordered" evidence="11">
    <location>
        <begin position="815"/>
        <end position="836"/>
    </location>
</feature>
<evidence type="ECO:0000256" key="8">
    <source>
        <dbReference type="ARBA" id="ARBA00023319"/>
    </source>
</evidence>
<dbReference type="Ensembl" id="ENSSDUT00000015119.1">
    <property type="protein sequence ID" value="ENSSDUP00000014835.1"/>
    <property type="gene ID" value="ENSSDUG00000010790.1"/>
</dbReference>
<protein>
    <recommendedName>
        <fullName evidence="2">non-specific serine/threonine protein kinase</fullName>
        <ecNumber evidence="2">2.7.11.1</ecNumber>
    </recommendedName>
</protein>
<dbReference type="GO" id="GO:0004674">
    <property type="term" value="F:protein serine/threonine kinase activity"/>
    <property type="evidence" value="ECO:0007669"/>
    <property type="project" value="UniProtKB-KW"/>
</dbReference>
<proteinExistence type="inferred from homology"/>
<feature type="region of interest" description="Disordered" evidence="11">
    <location>
        <begin position="1"/>
        <end position="29"/>
    </location>
</feature>
<dbReference type="Gene3D" id="3.20.200.10">
    <property type="entry name" value="MHCK/EF2 kinase"/>
    <property type="match status" value="1"/>
</dbReference>
<feature type="compositionally biased region" description="Basic and acidic residues" evidence="11">
    <location>
        <begin position="545"/>
        <end position="557"/>
    </location>
</feature>
<feature type="domain" description="Ig-like" evidence="12">
    <location>
        <begin position="1093"/>
        <end position="1181"/>
    </location>
</feature>
<feature type="domain" description="Ig-like" evidence="12">
    <location>
        <begin position="53"/>
        <end position="144"/>
    </location>
</feature>
<sequence length="1516" mass="167379">MTSRRPMTRSFSGNGRTSSFSEEEGSSSNGPSYIIHVSTLCSVMAQLTEDIQPSFETTLKSKAVSENCNVKFTCVVSGYPAPELKWYKDDMEMDRYCGLPKYEIGRNGKTHTLHIYNCTLDDAAIYQASASNSKGIVSCSGVLEVGTMNEYKIHQRFFAKLKQKAEKKKKDLEEQTKKQDKTNTQREKPQKTPERPPRKRPILPPKEKPVVKEPEVGEQVGAAAEPNGVSSEVMETETISSTNSSPEKEVPPSGETLAKKKIKISNGVDVGVSNSSSSSSSSGRNKDSQVVSVISKVPVNQQEPDCLVVSPRPDHQAARDASSPREDISVLPLTKTPSEEGEEQLSIDKMGEEGKPDTVEGLSFNKLCEEEKAEVKSSKQPCSDINRSENTELTTPSLEERIEPCESKTPDQVLSPLPAVVADTAEKDYVKEEAKCTSLVQEMNVGFPPSEAPDSLENVDLKIQPECPPSTAEESADVHNLSAIPSSSSGFTSGEEKSDLKDVVNSVLEEGVEVNLCNDLNTQEQATLEGENTETRNECLQSDVETEKRVEESDESKIVSVTQNEGSSANVLEEHNEIAQPDGGETQLGWPSENIPQIQISVIEDTPGIKPTVPDVNQNEHFVIPKIEIMEPELKECTQPLTVVALSEPESEPALLQKHDATYVSEIIVQDQSMTDSPHSLPTEKGMQNDYNLSLAQKVKEVAQLDDETEMLEQEQPRVKSSEQLPQMDYASIPVINVSCTDDKEKDAFVNAHVSHTLQPFETPTVPLFVVPPISVTCHESDPGLRLHTHSEWTETETSATTQRGTKHDVDIPMTAKPEKAESRKQNLEEVSDKSVKESTPSLLLEAPLPKVGDNVVSINKTAEDNIVPEKKNKIKPLKEAKIENSVSVEDPQKNRCTVERLSCKPPAHPSLSPASLRKFMPKAAPDSDSEAVTAVPVITVGDRQSDKADEDLSGGSTPTSSLSCESSPRLKRRDSLSLIRSATPEELASGARRKIFIPKAKDDGEGAVFGVLDTQGKKETPYMSPSQARRAALLQASTGQNTPPMERRSPLLSRRKATLEVPKVVEETPKDEPVTKKEEKPAEKKLDPLKAPQVIRKIRGEPFPDASGHLKLWCQFFNVLSDSTIKWYRDEEEILEVKRSGGDESQVALAIVLASSQDCGVYGCTIKNEYGSDTTDFLLSVDILSEILLRDDLEVGEEIEMTPMLFNKGLADCGNWGEKFFGRIMTETVNIGEGCAHKASKVKVIYGLDPVFDSGSNCIIKVQNPIAYGTKQESNLTERNLEISKQECKVQNMIREYCKIFAAEARVIENFGHSLEVIPQYLMYRPANSVPYATVEADLAGVFLKYCMMDPKGRLITRTTSEVEQKCSTFQHWIHQWTHGNLLVTRLEGVEAKLTNVRAVTKSKGYQGLTEYGSPEVFEQFLTQHQCNYYCGLLGLRPLKSMDSLLQPTKIKGSRSPLLNRKLGSNSPQLQRKGQSPQLSRKANSSPRVTRKVQESIQLFGPSRGLRTFRCLLIT</sequence>
<feature type="region of interest" description="Disordered" evidence="11">
    <location>
        <begin position="939"/>
        <end position="978"/>
    </location>
</feature>
<dbReference type="PROSITE" id="PS51158">
    <property type="entry name" value="ALPHA_KINASE"/>
    <property type="match status" value="1"/>
</dbReference>
<feature type="compositionally biased region" description="Basic and acidic residues" evidence="11">
    <location>
        <begin position="312"/>
        <end position="328"/>
    </location>
</feature>
<dbReference type="EC" id="2.7.11.1" evidence="2"/>
<evidence type="ECO:0000256" key="3">
    <source>
        <dbReference type="ARBA" id="ARBA00022527"/>
    </source>
</evidence>
<keyword evidence="8" id="KW-0393">Immunoglobulin domain</keyword>
<dbReference type="InterPro" id="IPR003599">
    <property type="entry name" value="Ig_sub"/>
</dbReference>
<feature type="region of interest" description="Disordered" evidence="11">
    <location>
        <begin position="373"/>
        <end position="412"/>
    </location>
</feature>
<feature type="compositionally biased region" description="Basic and acidic residues" evidence="11">
    <location>
        <begin position="349"/>
        <end position="358"/>
    </location>
</feature>
<dbReference type="SMART" id="SM00408">
    <property type="entry name" value="IGc2"/>
    <property type="match status" value="2"/>
</dbReference>
<evidence type="ECO:0000259" key="13">
    <source>
        <dbReference type="PROSITE" id="PS51158"/>
    </source>
</evidence>
<dbReference type="Gene3D" id="2.60.40.10">
    <property type="entry name" value="Immunoglobulins"/>
    <property type="match status" value="2"/>
</dbReference>
<evidence type="ECO:0000256" key="10">
    <source>
        <dbReference type="ARBA" id="ARBA00048679"/>
    </source>
</evidence>
<dbReference type="GeneTree" id="ENSGT00940000158534"/>
<comment type="similarity">
    <text evidence="1">Belongs to the protein kinase superfamily. Alpha-type protein kinase family. ALPK subfamily.</text>
</comment>
<dbReference type="InterPro" id="IPR004166">
    <property type="entry name" value="a-kinase_dom"/>
</dbReference>
<evidence type="ECO:0000256" key="9">
    <source>
        <dbReference type="ARBA" id="ARBA00047899"/>
    </source>
</evidence>
<keyword evidence="5" id="KW-0677">Repeat</keyword>
<keyword evidence="3" id="KW-0723">Serine/threonine-protein kinase</keyword>
<evidence type="ECO:0000256" key="7">
    <source>
        <dbReference type="ARBA" id="ARBA00023157"/>
    </source>
</evidence>
<feature type="compositionally biased region" description="Basic and acidic residues" evidence="11">
    <location>
        <begin position="398"/>
        <end position="409"/>
    </location>
</feature>
<reference evidence="14" key="2">
    <citation type="submission" date="2025-09" db="UniProtKB">
        <authorList>
            <consortium name="Ensembl"/>
        </authorList>
    </citation>
    <scope>IDENTIFICATION</scope>
</reference>
<evidence type="ECO:0000313" key="15">
    <source>
        <dbReference type="Proteomes" id="UP000261420"/>
    </source>
</evidence>
<accession>A0A3B4UAR0</accession>
<comment type="catalytic activity">
    <reaction evidence="10">
        <text>L-seryl-[protein] + ATP = O-phospho-L-seryl-[protein] + ADP + H(+)</text>
        <dbReference type="Rhea" id="RHEA:17989"/>
        <dbReference type="Rhea" id="RHEA-COMP:9863"/>
        <dbReference type="Rhea" id="RHEA-COMP:11604"/>
        <dbReference type="ChEBI" id="CHEBI:15378"/>
        <dbReference type="ChEBI" id="CHEBI:29999"/>
        <dbReference type="ChEBI" id="CHEBI:30616"/>
        <dbReference type="ChEBI" id="CHEBI:83421"/>
        <dbReference type="ChEBI" id="CHEBI:456216"/>
        <dbReference type="EC" id="2.7.11.1"/>
    </reaction>
</comment>
<evidence type="ECO:0000256" key="11">
    <source>
        <dbReference type="SAM" id="MobiDB-lite"/>
    </source>
</evidence>
<dbReference type="InterPro" id="IPR003598">
    <property type="entry name" value="Ig_sub2"/>
</dbReference>
<feature type="region of interest" description="Disordered" evidence="11">
    <location>
        <begin position="525"/>
        <end position="567"/>
    </location>
</feature>
<keyword evidence="7" id="KW-1015">Disulfide bond</keyword>
<dbReference type="CDD" id="cd16973">
    <property type="entry name" value="Alpha_kinase_ALPK3"/>
    <property type="match status" value="1"/>
</dbReference>
<evidence type="ECO:0000256" key="1">
    <source>
        <dbReference type="ARBA" id="ARBA00008651"/>
    </source>
</evidence>
<dbReference type="SMART" id="SM00811">
    <property type="entry name" value="Alpha_kinase"/>
    <property type="match status" value="1"/>
</dbReference>
<dbReference type="PANTHER" id="PTHR47091">
    <property type="entry name" value="ALPHA-PROTEIN KINASE 2-RELATED"/>
    <property type="match status" value="1"/>
</dbReference>
<dbReference type="Pfam" id="PF02816">
    <property type="entry name" value="Alpha_kinase"/>
    <property type="match status" value="1"/>
</dbReference>
<evidence type="ECO:0000256" key="2">
    <source>
        <dbReference type="ARBA" id="ARBA00012513"/>
    </source>
</evidence>
<dbReference type="Pfam" id="PF07679">
    <property type="entry name" value="I-set"/>
    <property type="match status" value="2"/>
</dbReference>
<evidence type="ECO:0000259" key="12">
    <source>
        <dbReference type="PROSITE" id="PS50835"/>
    </source>
</evidence>
<feature type="compositionally biased region" description="Polar residues" evidence="11">
    <location>
        <begin position="1464"/>
        <end position="1489"/>
    </location>
</feature>
<organism evidence="14 15">
    <name type="scientific">Seriola dumerili</name>
    <name type="common">Greater amberjack</name>
    <name type="synonym">Caranx dumerili</name>
    <dbReference type="NCBI Taxonomy" id="41447"/>
    <lineage>
        <taxon>Eukaryota</taxon>
        <taxon>Metazoa</taxon>
        <taxon>Chordata</taxon>
        <taxon>Craniata</taxon>
        <taxon>Vertebrata</taxon>
        <taxon>Euteleostomi</taxon>
        <taxon>Actinopterygii</taxon>
        <taxon>Neopterygii</taxon>
        <taxon>Teleostei</taxon>
        <taxon>Neoteleostei</taxon>
        <taxon>Acanthomorphata</taxon>
        <taxon>Carangaria</taxon>
        <taxon>Carangiformes</taxon>
        <taxon>Carangidae</taxon>
        <taxon>Seriola</taxon>
    </lineage>
</organism>
<dbReference type="Proteomes" id="UP000261420">
    <property type="component" value="Unplaced"/>
</dbReference>
<feature type="compositionally biased region" description="Basic and acidic residues" evidence="11">
    <location>
        <begin position="205"/>
        <end position="215"/>
    </location>
</feature>
<dbReference type="InterPro" id="IPR013783">
    <property type="entry name" value="Ig-like_fold"/>
</dbReference>
<dbReference type="InterPro" id="IPR011009">
    <property type="entry name" value="Kinase-like_dom_sf"/>
</dbReference>
<feature type="region of interest" description="Disordered" evidence="11">
    <location>
        <begin position="169"/>
        <end position="360"/>
    </location>
</feature>
<name>A0A3B4UAR0_SERDU</name>
<dbReference type="FunFam" id="2.60.40.10:FF:000069">
    <property type="entry name" value="Alpha-protein kinase 3"/>
    <property type="match status" value="1"/>
</dbReference>
<keyword evidence="4" id="KW-0808">Transferase</keyword>
<dbReference type="InterPro" id="IPR036179">
    <property type="entry name" value="Ig-like_dom_sf"/>
</dbReference>
<feature type="compositionally biased region" description="Polar residues" evidence="11">
    <location>
        <begin position="1"/>
        <end position="17"/>
    </location>
</feature>
<dbReference type="SUPFAM" id="SSF48726">
    <property type="entry name" value="Immunoglobulin"/>
    <property type="match status" value="2"/>
</dbReference>
<comment type="catalytic activity">
    <reaction evidence="9">
        <text>L-threonyl-[protein] + ATP = O-phospho-L-threonyl-[protein] + ADP + H(+)</text>
        <dbReference type="Rhea" id="RHEA:46608"/>
        <dbReference type="Rhea" id="RHEA-COMP:11060"/>
        <dbReference type="Rhea" id="RHEA-COMP:11605"/>
        <dbReference type="ChEBI" id="CHEBI:15378"/>
        <dbReference type="ChEBI" id="CHEBI:30013"/>
        <dbReference type="ChEBI" id="CHEBI:30616"/>
        <dbReference type="ChEBI" id="CHEBI:61977"/>
        <dbReference type="ChEBI" id="CHEBI:456216"/>
        <dbReference type="EC" id="2.7.11.1"/>
    </reaction>
</comment>
<feature type="compositionally biased region" description="Basic and acidic residues" evidence="11">
    <location>
        <begin position="169"/>
        <end position="196"/>
    </location>
</feature>
<evidence type="ECO:0000313" key="14">
    <source>
        <dbReference type="Ensembl" id="ENSSDUP00000014835.1"/>
    </source>
</evidence>
<keyword evidence="15" id="KW-1185">Reference proteome</keyword>
<evidence type="ECO:0000256" key="4">
    <source>
        <dbReference type="ARBA" id="ARBA00022679"/>
    </source>
</evidence>
<keyword evidence="6" id="KW-0418">Kinase</keyword>
<feature type="region of interest" description="Disordered" evidence="11">
    <location>
        <begin position="1456"/>
        <end position="1495"/>
    </location>
</feature>
<dbReference type="InterPro" id="IPR013098">
    <property type="entry name" value="Ig_I-set"/>
</dbReference>
<evidence type="ECO:0000256" key="6">
    <source>
        <dbReference type="ARBA" id="ARBA00022777"/>
    </source>
</evidence>
<reference evidence="14" key="1">
    <citation type="submission" date="2025-08" db="UniProtKB">
        <authorList>
            <consortium name="Ensembl"/>
        </authorList>
    </citation>
    <scope>IDENTIFICATION</scope>
</reference>
<dbReference type="PROSITE" id="PS50835">
    <property type="entry name" value="IG_LIKE"/>
    <property type="match status" value="2"/>
</dbReference>
<dbReference type="SUPFAM" id="SSF56112">
    <property type="entry name" value="Protein kinase-like (PK-like)"/>
    <property type="match status" value="1"/>
</dbReference>
<dbReference type="PANTHER" id="PTHR47091:SF1">
    <property type="entry name" value="ALPHA-PROTEIN KINASE 3"/>
    <property type="match status" value="1"/>
</dbReference>
<dbReference type="GO" id="GO:0005634">
    <property type="term" value="C:nucleus"/>
    <property type="evidence" value="ECO:0007669"/>
    <property type="project" value="TreeGrafter"/>
</dbReference>
<dbReference type="SMART" id="SM00409">
    <property type="entry name" value="IG"/>
    <property type="match status" value="2"/>
</dbReference>
<feature type="domain" description="Alpha-type protein kinase" evidence="13">
    <location>
        <begin position="1209"/>
        <end position="1440"/>
    </location>
</feature>
<feature type="compositionally biased region" description="Low complexity" evidence="11">
    <location>
        <begin position="265"/>
        <end position="283"/>
    </location>
</feature>
<feature type="compositionally biased region" description="Low complexity" evidence="11">
    <location>
        <begin position="954"/>
        <end position="968"/>
    </location>
</feature>
<dbReference type="GO" id="GO:0005524">
    <property type="term" value="F:ATP binding"/>
    <property type="evidence" value="ECO:0007669"/>
    <property type="project" value="InterPro"/>
</dbReference>
<dbReference type="FunFam" id="2.60.40.10:FF:000543">
    <property type="entry name" value="Alpha-protein kinase 3"/>
    <property type="match status" value="1"/>
</dbReference>